<gene>
    <name evidence="3" type="ORF">CUNI_LOCUS4510</name>
</gene>
<keyword evidence="2" id="KW-0963">Cytoplasm</keyword>
<dbReference type="InterPro" id="IPR038949">
    <property type="entry name" value="TEKTL1"/>
</dbReference>
<accession>A0A8S3YTP3</accession>
<dbReference type="Proteomes" id="UP000678393">
    <property type="component" value="Unassembled WGS sequence"/>
</dbReference>
<dbReference type="Pfam" id="PF03148">
    <property type="entry name" value="Tektin"/>
    <property type="match status" value="1"/>
</dbReference>
<organism evidence="3 4">
    <name type="scientific">Candidula unifasciata</name>
    <dbReference type="NCBI Taxonomy" id="100452"/>
    <lineage>
        <taxon>Eukaryota</taxon>
        <taxon>Metazoa</taxon>
        <taxon>Spiralia</taxon>
        <taxon>Lophotrochozoa</taxon>
        <taxon>Mollusca</taxon>
        <taxon>Gastropoda</taxon>
        <taxon>Heterobranchia</taxon>
        <taxon>Euthyneura</taxon>
        <taxon>Panpulmonata</taxon>
        <taxon>Eupulmonata</taxon>
        <taxon>Stylommatophora</taxon>
        <taxon>Helicina</taxon>
        <taxon>Helicoidea</taxon>
        <taxon>Geomitridae</taxon>
        <taxon>Candidula</taxon>
    </lineage>
</organism>
<proteinExistence type="predicted"/>
<comment type="caution">
    <text evidence="3">The sequence shown here is derived from an EMBL/GenBank/DDBJ whole genome shotgun (WGS) entry which is preliminary data.</text>
</comment>
<dbReference type="PANTHER" id="PTHR35081">
    <property type="entry name" value="COILED-COIL DOMAIN-CONTAINING PROTEIN 105"/>
    <property type="match status" value="1"/>
</dbReference>
<name>A0A8S3YTP3_9EUPU</name>
<comment type="subcellular location">
    <subcellularLocation>
        <location evidence="1">Cytoplasm</location>
    </subcellularLocation>
</comment>
<evidence type="ECO:0000313" key="4">
    <source>
        <dbReference type="Proteomes" id="UP000678393"/>
    </source>
</evidence>
<evidence type="ECO:0008006" key="5">
    <source>
        <dbReference type="Google" id="ProtNLM"/>
    </source>
</evidence>
<dbReference type="AlphaFoldDB" id="A0A8S3YTP3"/>
<evidence type="ECO:0000313" key="3">
    <source>
        <dbReference type="EMBL" id="CAG5118952.1"/>
    </source>
</evidence>
<reference evidence="3" key="1">
    <citation type="submission" date="2021-04" db="EMBL/GenBank/DDBJ databases">
        <authorList>
            <consortium name="Molecular Ecology Group"/>
        </authorList>
    </citation>
    <scope>NUCLEOTIDE SEQUENCE</scope>
</reference>
<keyword evidence="4" id="KW-1185">Reference proteome</keyword>
<dbReference type="OrthoDB" id="9896158at2759"/>
<evidence type="ECO:0000256" key="2">
    <source>
        <dbReference type="ARBA" id="ARBA00022490"/>
    </source>
</evidence>
<evidence type="ECO:0000256" key="1">
    <source>
        <dbReference type="ARBA" id="ARBA00004496"/>
    </source>
</evidence>
<dbReference type="EMBL" id="CAJHNH020000635">
    <property type="protein sequence ID" value="CAG5118952.1"/>
    <property type="molecule type" value="Genomic_DNA"/>
</dbReference>
<dbReference type="GO" id="GO:0005929">
    <property type="term" value="C:cilium"/>
    <property type="evidence" value="ECO:0007669"/>
    <property type="project" value="UniProtKB-ARBA"/>
</dbReference>
<sequence length="421" mass="47872">MVSVVKGCIPTMGTESWKNRSFRVLTLGKNVVGTSDRNCDIRRSVDIVPQIRDVTVTQCNEEIRNYTREVRVVVSKLRESLIETNEEVKALVRGKEALERTLEHTRKDLQLNKDSKFVRLTRPPAEKEHDGVDDLLEAEYAHLVNSKRSLEVQLKTAQQHLQCLDQSRQRTITCLQERSRVLDLICHALSAVLQPERDILNLKPNRSQVEGRTSMVDPGSLGSVKPDTLSPYTLEVHNVLTEATDLRNQSAYLRRDIRCTIDRIDTLKQTAHNKVNQGLTQKVAETVTLKQYLNLGLGETRHALHRAQRWYDATEKAHGYTLGPVCYSDLTTREHLDRPLVTVYQRHTGTQLPEAQVLVKAGTSLNQSLVTTSKNIGLLKIARKKLGEDKRSKRAAIEVDSSVIHMRRRKADHRWCLGTAF</sequence>
<dbReference type="PANTHER" id="PTHR35081:SF1">
    <property type="entry name" value="COILED-COIL DOMAIN-CONTAINING PROTEIN 105"/>
    <property type="match status" value="1"/>
</dbReference>
<protein>
    <recommendedName>
        <fullName evidence="5">Coiled-coil domain-containing protein 105</fullName>
    </recommendedName>
</protein>
<dbReference type="InterPro" id="IPR048256">
    <property type="entry name" value="Tektin-like"/>
</dbReference>
<dbReference type="GO" id="GO:0005737">
    <property type="term" value="C:cytoplasm"/>
    <property type="evidence" value="ECO:0007669"/>
    <property type="project" value="UniProtKB-SubCell"/>
</dbReference>